<dbReference type="FunFam" id="1.10.730.10:FF:000014">
    <property type="entry name" value="Valine--tRNA ligase"/>
    <property type="match status" value="1"/>
</dbReference>
<dbReference type="PATRIC" id="fig|999894.6.peg.1060"/>
<dbReference type="GO" id="GO:0005524">
    <property type="term" value="F:ATP binding"/>
    <property type="evidence" value="ECO:0007669"/>
    <property type="project" value="UniProtKB-UniRule"/>
</dbReference>
<name>A0A179D408_9BACT</name>
<evidence type="ECO:0000256" key="5">
    <source>
        <dbReference type="ARBA" id="ARBA00022741"/>
    </source>
</evidence>
<dbReference type="FunFam" id="3.40.50.620:FF:000032">
    <property type="entry name" value="Valine--tRNA ligase"/>
    <property type="match status" value="1"/>
</dbReference>
<dbReference type="Gene3D" id="1.10.730.10">
    <property type="entry name" value="Isoleucyl-tRNA Synthetase, Domain 1"/>
    <property type="match status" value="1"/>
</dbReference>
<dbReference type="EC" id="6.1.1.9" evidence="12"/>
<evidence type="ECO:0000259" key="13">
    <source>
        <dbReference type="Pfam" id="PF00133"/>
    </source>
</evidence>
<feature type="domain" description="Aminoacyl-tRNA synthetase class Ia" evidence="13">
    <location>
        <begin position="16"/>
        <end position="564"/>
    </location>
</feature>
<dbReference type="Proteomes" id="UP000078390">
    <property type="component" value="Unassembled WGS sequence"/>
</dbReference>
<evidence type="ECO:0000313" key="16">
    <source>
        <dbReference type="EMBL" id="OAQ20776.1"/>
    </source>
</evidence>
<dbReference type="NCBIfam" id="TIGR00422">
    <property type="entry name" value="valS"/>
    <property type="match status" value="1"/>
</dbReference>
<gene>
    <name evidence="12" type="primary">valS</name>
    <name evidence="16" type="ORF">TDIS_1065</name>
</gene>
<dbReference type="FunFam" id="1.10.287.380:FF:000001">
    <property type="entry name" value="Valine--tRNA ligase"/>
    <property type="match status" value="1"/>
</dbReference>
<dbReference type="GO" id="GO:0002161">
    <property type="term" value="F:aminoacyl-tRNA deacylase activity"/>
    <property type="evidence" value="ECO:0007669"/>
    <property type="project" value="InterPro"/>
</dbReference>
<comment type="similarity">
    <text evidence="11 12">Belongs to the class-I aminoacyl-tRNA synthetase family. ValS type 1 subfamily.</text>
</comment>
<comment type="function">
    <text evidence="12">Catalyzes the attachment of valine to tRNA(Val). As ValRS can inadvertently accommodate and process structurally similar amino acids such as threonine, to avoid such errors, it has a 'posttransfer' editing activity that hydrolyzes mischarged Thr-tRNA(Val) in a tRNA-dependent manner.</text>
</comment>
<evidence type="ECO:0000256" key="9">
    <source>
        <dbReference type="ARBA" id="ARBA00023146"/>
    </source>
</evidence>
<dbReference type="GO" id="GO:0005829">
    <property type="term" value="C:cytosol"/>
    <property type="evidence" value="ECO:0007669"/>
    <property type="project" value="TreeGrafter"/>
</dbReference>
<dbReference type="InterPro" id="IPR009008">
    <property type="entry name" value="Val/Leu/Ile-tRNA-synth_edit"/>
</dbReference>
<dbReference type="InterPro" id="IPR037118">
    <property type="entry name" value="Val-tRNA_synth_C_sf"/>
</dbReference>
<dbReference type="InterPro" id="IPR014729">
    <property type="entry name" value="Rossmann-like_a/b/a_fold"/>
</dbReference>
<dbReference type="Pfam" id="PF10458">
    <property type="entry name" value="Val_tRNA-synt_C"/>
    <property type="match status" value="1"/>
</dbReference>
<comment type="subunit">
    <text evidence="2 12">Monomer.</text>
</comment>
<dbReference type="Gene3D" id="3.90.740.10">
    <property type="entry name" value="Valyl/Leucyl/Isoleucyl-tRNA synthetase, editing domain"/>
    <property type="match status" value="1"/>
</dbReference>
<reference evidence="16 17" key="1">
    <citation type="submission" date="2016-04" db="EMBL/GenBank/DDBJ databases">
        <title>Genome analysis of Thermosulfurimonas dismutans, the first thermophilic sulfur-disproportionating bacterium of the phylum Thermodesulfobacteria.</title>
        <authorList>
            <person name="Mardanov A.V."/>
            <person name="Beletsky A.V."/>
            <person name="Kadnikov V.V."/>
            <person name="Slobodkin A.I."/>
            <person name="Ravin N.V."/>
        </authorList>
    </citation>
    <scope>NUCLEOTIDE SEQUENCE [LARGE SCALE GENOMIC DNA]</scope>
    <source>
        <strain evidence="16 17">S95</strain>
    </source>
</reference>
<keyword evidence="6 12" id="KW-0067">ATP-binding</keyword>
<evidence type="ECO:0000256" key="7">
    <source>
        <dbReference type="ARBA" id="ARBA00022917"/>
    </source>
</evidence>
<dbReference type="PROSITE" id="PS00178">
    <property type="entry name" value="AA_TRNA_LIGASE_I"/>
    <property type="match status" value="1"/>
</dbReference>
<dbReference type="EMBL" id="LWLG01000006">
    <property type="protein sequence ID" value="OAQ20776.1"/>
    <property type="molecule type" value="Genomic_DNA"/>
</dbReference>
<dbReference type="STRING" id="999894.TDIS_1065"/>
<feature type="coiled-coil region" evidence="12">
    <location>
        <begin position="809"/>
        <end position="878"/>
    </location>
</feature>
<dbReference type="CDD" id="cd07962">
    <property type="entry name" value="Anticodon_Ia_Val"/>
    <property type="match status" value="1"/>
</dbReference>
<evidence type="ECO:0000256" key="3">
    <source>
        <dbReference type="ARBA" id="ARBA00022490"/>
    </source>
</evidence>
<keyword evidence="9 12" id="KW-0030">Aminoacyl-tRNA synthetase</keyword>
<dbReference type="GO" id="GO:0004832">
    <property type="term" value="F:valine-tRNA ligase activity"/>
    <property type="evidence" value="ECO:0007669"/>
    <property type="project" value="UniProtKB-UniRule"/>
</dbReference>
<dbReference type="InterPro" id="IPR033705">
    <property type="entry name" value="Anticodon_Ia_Val"/>
</dbReference>
<accession>A0A179D408</accession>
<dbReference type="FunFam" id="3.40.50.620:FF:000098">
    <property type="entry name" value="Valine--tRNA ligase"/>
    <property type="match status" value="1"/>
</dbReference>
<evidence type="ECO:0000256" key="10">
    <source>
        <dbReference type="ARBA" id="ARBA00047552"/>
    </source>
</evidence>
<comment type="domain">
    <text evidence="12">ValRS has two distinct active sites: one for aminoacylation and one for editing. The misactivated threonine is translocated from the active site to the editing site.</text>
</comment>
<dbReference type="InterPro" id="IPR009080">
    <property type="entry name" value="tRNAsynth_Ia_anticodon-bd"/>
</dbReference>
<dbReference type="PANTHER" id="PTHR11946:SF93">
    <property type="entry name" value="VALINE--TRNA LIGASE, CHLOROPLASTIC_MITOCHONDRIAL 2"/>
    <property type="match status" value="1"/>
</dbReference>
<dbReference type="Pfam" id="PF00133">
    <property type="entry name" value="tRNA-synt_1"/>
    <property type="match status" value="1"/>
</dbReference>
<dbReference type="PRINTS" id="PR00986">
    <property type="entry name" value="TRNASYNTHVAL"/>
</dbReference>
<keyword evidence="8 12" id="KW-0175">Coiled coil</keyword>
<dbReference type="Gene3D" id="1.10.287.380">
    <property type="entry name" value="Valyl-tRNA synthetase, C-terminal domain"/>
    <property type="match status" value="1"/>
</dbReference>
<keyword evidence="7 12" id="KW-0648">Protein biosynthesis</keyword>
<dbReference type="SUPFAM" id="SSF46589">
    <property type="entry name" value="tRNA-binding arm"/>
    <property type="match status" value="1"/>
</dbReference>
<feature type="short sequence motif" description="'KMSKS' region" evidence="12">
    <location>
        <begin position="524"/>
        <end position="528"/>
    </location>
</feature>
<protein>
    <recommendedName>
        <fullName evidence="12">Valine--tRNA ligase</fullName>
        <ecNumber evidence="12">6.1.1.9</ecNumber>
    </recommendedName>
    <alternativeName>
        <fullName evidence="12">Valyl-tRNA synthetase</fullName>
        <shortName evidence="12">ValRS</shortName>
    </alternativeName>
</protein>
<dbReference type="NCBIfam" id="NF004349">
    <property type="entry name" value="PRK05729.1"/>
    <property type="match status" value="1"/>
</dbReference>
<organism evidence="16 17">
    <name type="scientific">Thermosulfurimonas dismutans</name>
    <dbReference type="NCBI Taxonomy" id="999894"/>
    <lineage>
        <taxon>Bacteria</taxon>
        <taxon>Pseudomonadati</taxon>
        <taxon>Thermodesulfobacteriota</taxon>
        <taxon>Thermodesulfobacteria</taxon>
        <taxon>Thermodesulfobacteriales</taxon>
        <taxon>Thermodesulfobacteriaceae</taxon>
        <taxon>Thermosulfurimonas</taxon>
    </lineage>
</organism>
<dbReference type="AlphaFoldDB" id="A0A179D408"/>
<evidence type="ECO:0000256" key="6">
    <source>
        <dbReference type="ARBA" id="ARBA00022840"/>
    </source>
</evidence>
<feature type="binding site" evidence="12">
    <location>
        <position position="527"/>
    </location>
    <ligand>
        <name>ATP</name>
        <dbReference type="ChEBI" id="CHEBI:30616"/>
    </ligand>
</feature>
<evidence type="ECO:0000256" key="11">
    <source>
        <dbReference type="ARBA" id="ARBA00060830"/>
    </source>
</evidence>
<comment type="domain">
    <text evidence="12">The C-terminal coiled-coil domain is crucial for aminoacylation activity.</text>
</comment>
<dbReference type="FunFam" id="3.90.740.10:FF:000005">
    <property type="entry name" value="Valine--tRNA ligase, mitochondrial"/>
    <property type="match status" value="1"/>
</dbReference>
<keyword evidence="3 12" id="KW-0963">Cytoplasm</keyword>
<keyword evidence="17" id="KW-1185">Reference proteome</keyword>
<dbReference type="InterPro" id="IPR002303">
    <property type="entry name" value="Valyl-tRNA_ligase"/>
</dbReference>
<evidence type="ECO:0000313" key="17">
    <source>
        <dbReference type="Proteomes" id="UP000078390"/>
    </source>
</evidence>
<feature type="domain" description="Valyl-tRNA synthetase tRNA-binding arm" evidence="15">
    <location>
        <begin position="811"/>
        <end position="876"/>
    </location>
</feature>
<keyword evidence="5 12" id="KW-0547">Nucleotide-binding</keyword>
<feature type="domain" description="Methionyl/Valyl/Leucyl/Isoleucyl-tRNA synthetase anticodon-binding" evidence="14">
    <location>
        <begin position="607"/>
        <end position="753"/>
    </location>
</feature>
<evidence type="ECO:0000256" key="12">
    <source>
        <dbReference type="HAMAP-Rule" id="MF_02004"/>
    </source>
</evidence>
<proteinExistence type="inferred from homology"/>
<dbReference type="CDD" id="cd00817">
    <property type="entry name" value="ValRS_core"/>
    <property type="match status" value="1"/>
</dbReference>
<dbReference type="RefSeq" id="WP_244147484.1">
    <property type="nucleotide sequence ID" value="NZ_LWLG01000006.1"/>
</dbReference>
<dbReference type="InterPro" id="IPR013155">
    <property type="entry name" value="M/V/L/I-tRNA-synth_anticd-bd"/>
</dbReference>
<comment type="subcellular location">
    <subcellularLocation>
        <location evidence="1 12">Cytoplasm</location>
    </subcellularLocation>
</comment>
<dbReference type="SUPFAM" id="SSF47323">
    <property type="entry name" value="Anticodon-binding domain of a subclass of class I aminoacyl-tRNA synthetases"/>
    <property type="match status" value="1"/>
</dbReference>
<comment type="catalytic activity">
    <reaction evidence="10 12">
        <text>tRNA(Val) + L-valine + ATP = L-valyl-tRNA(Val) + AMP + diphosphate</text>
        <dbReference type="Rhea" id="RHEA:10704"/>
        <dbReference type="Rhea" id="RHEA-COMP:9672"/>
        <dbReference type="Rhea" id="RHEA-COMP:9708"/>
        <dbReference type="ChEBI" id="CHEBI:30616"/>
        <dbReference type="ChEBI" id="CHEBI:33019"/>
        <dbReference type="ChEBI" id="CHEBI:57762"/>
        <dbReference type="ChEBI" id="CHEBI:78442"/>
        <dbReference type="ChEBI" id="CHEBI:78537"/>
        <dbReference type="ChEBI" id="CHEBI:456215"/>
        <dbReference type="EC" id="6.1.1.9"/>
    </reaction>
</comment>
<dbReference type="InterPro" id="IPR019499">
    <property type="entry name" value="Val-tRNA_synth_tRNA-bd"/>
</dbReference>
<dbReference type="PANTHER" id="PTHR11946">
    <property type="entry name" value="VALYL-TRNA SYNTHETASES"/>
    <property type="match status" value="1"/>
</dbReference>
<sequence>MKELPKAYDFRGLEEKWYRYWEEQGYFRPKLDPRKPKFCVVIPPPNVTGSLHIGHALNNTIQDILVRYRRMDGYDVLWLPGTDHAGIATQNVVERELAREGKTRHDLGREAFLQRVWQWKERFGNRIIEQLKRLGASCDWSRLRFTMDEGLSRAVREVFVRLWEEGLIYRGDYIINWCPRCHTALADIEVEHKPIAGNLWYIRYPLTDGSGEVVVATTRPETMLGDTAVAVHPEDERYRNLIGRKIKLPLIGREIPIIADKSVDPEFGTGAVKVTPAHDFADFEMARRHNLPFVKIMDENGRMTEEAGPYAGLDRFEARKKVVADLEAQGFLVKTEDYEVMLGHCYRCDCVVEPLLSKQWFVRMKPLAQPATAAVENGFIRLVPEQWNNLYFDWMYKIRDWCISRQIWWGHRIPAWTCQDCGKTIVVREDPESCPECGSKNLRQEEDVLDTWFSSALWPFSTLGWPEKTEDLKAFYPTSVLVTSFDILFFWVARMIMMGLHFMGNIPFRTVYIHALVRDEKGQKMSKSRGNVIDPVVMIEKYGADALRFTLAALAAQGRDIKLSESRIEGFKHFVNKIWNAARFVLMNLEDYEPRELKSEALPLPSRWILSRLQKTIQKVRDRLEAYEFDQAALAIYHFFWHEFCDWYVEASKLYLREGGEAKRLAQNVLLHVLETSLRLLHPFMPFVTEELWQALPHEGQSIMVAPYPKVEEKFVSPETEKEMDLVREVVVAVRGIRADYRLHPTRKLPVVILTSEESVKEVLREHSPLIELLAGTEALQIEVSGERPRGAASVVLTEAEVFVPLANLVDVAQEIKRLSKEKEKYSKELARVRARLENPNFIEKAPEEVVTKEKIRAEELTEKLKRLEENLERLKEIET</sequence>
<evidence type="ECO:0000259" key="15">
    <source>
        <dbReference type="Pfam" id="PF10458"/>
    </source>
</evidence>
<dbReference type="InterPro" id="IPR001412">
    <property type="entry name" value="aa-tRNA-synth_I_CS"/>
</dbReference>
<dbReference type="InterPro" id="IPR002300">
    <property type="entry name" value="aa-tRNA-synth_Ia"/>
</dbReference>
<dbReference type="InterPro" id="IPR010978">
    <property type="entry name" value="tRNA-bd_arm"/>
</dbReference>
<dbReference type="Pfam" id="PF08264">
    <property type="entry name" value="Anticodon_1"/>
    <property type="match status" value="1"/>
</dbReference>
<feature type="short sequence motif" description="'HIGH' region" evidence="12">
    <location>
        <begin position="45"/>
        <end position="55"/>
    </location>
</feature>
<evidence type="ECO:0000259" key="14">
    <source>
        <dbReference type="Pfam" id="PF08264"/>
    </source>
</evidence>
<dbReference type="HAMAP" id="MF_02004">
    <property type="entry name" value="Val_tRNA_synth_type1"/>
    <property type="match status" value="1"/>
</dbReference>
<keyword evidence="4 12" id="KW-0436">Ligase</keyword>
<dbReference type="SUPFAM" id="SSF52374">
    <property type="entry name" value="Nucleotidylyl transferase"/>
    <property type="match status" value="1"/>
</dbReference>
<dbReference type="Gene3D" id="3.40.50.620">
    <property type="entry name" value="HUPs"/>
    <property type="match status" value="2"/>
</dbReference>
<evidence type="ECO:0000256" key="8">
    <source>
        <dbReference type="ARBA" id="ARBA00023054"/>
    </source>
</evidence>
<evidence type="ECO:0000256" key="4">
    <source>
        <dbReference type="ARBA" id="ARBA00022598"/>
    </source>
</evidence>
<dbReference type="SUPFAM" id="SSF50677">
    <property type="entry name" value="ValRS/IleRS/LeuRS editing domain"/>
    <property type="match status" value="1"/>
</dbReference>
<comment type="caution">
    <text evidence="16">The sequence shown here is derived from an EMBL/GenBank/DDBJ whole genome shotgun (WGS) entry which is preliminary data.</text>
</comment>
<dbReference type="GO" id="GO:0006438">
    <property type="term" value="P:valyl-tRNA aminoacylation"/>
    <property type="evidence" value="ECO:0007669"/>
    <property type="project" value="UniProtKB-UniRule"/>
</dbReference>
<evidence type="ECO:0000256" key="2">
    <source>
        <dbReference type="ARBA" id="ARBA00011245"/>
    </source>
</evidence>
<evidence type="ECO:0000256" key="1">
    <source>
        <dbReference type="ARBA" id="ARBA00004496"/>
    </source>
</evidence>